<feature type="chain" id="PRO_5044567138" description="DUF732 domain-containing protein" evidence="1">
    <location>
        <begin position="40"/>
        <end position="127"/>
    </location>
</feature>
<evidence type="ECO:0000313" key="3">
    <source>
        <dbReference type="EMBL" id="ORC10217.1"/>
    </source>
</evidence>
<dbReference type="Pfam" id="PF05305">
    <property type="entry name" value="DUF732"/>
    <property type="match status" value="1"/>
</dbReference>
<evidence type="ECO:0000313" key="4">
    <source>
        <dbReference type="EMBL" id="VAZ86106.1"/>
    </source>
</evidence>
<feature type="signal peptide" evidence="1">
    <location>
        <begin position="1"/>
        <end position="39"/>
    </location>
</feature>
<dbReference type="EMBL" id="UPHM01000134">
    <property type="protein sequence ID" value="VBA30133.1"/>
    <property type="molecule type" value="Genomic_DNA"/>
</dbReference>
<keyword evidence="7" id="KW-1185">Reference proteome</keyword>
<proteinExistence type="predicted"/>
<dbReference type="EMBL" id="MWQA01000001">
    <property type="protein sequence ID" value="ORC10217.1"/>
    <property type="molecule type" value="Genomic_DNA"/>
</dbReference>
<comment type="caution">
    <text evidence="3">The sequence shown here is derived from an EMBL/GenBank/DDBJ whole genome shotgun (WGS) entry which is preliminary data.</text>
</comment>
<reference evidence="7 8" key="2">
    <citation type="submission" date="2018-09" db="EMBL/GenBank/DDBJ databases">
        <authorList>
            <person name="Tagini F."/>
        </authorList>
    </citation>
    <scope>NUCLEOTIDE SEQUENCE [LARGE SCALE GENOMIC DNA]</scope>
    <source>
        <strain evidence="5 7">MK4</strain>
        <strain evidence="4 8">MK42</strain>
    </source>
</reference>
<evidence type="ECO:0000259" key="2">
    <source>
        <dbReference type="Pfam" id="PF05305"/>
    </source>
</evidence>
<protein>
    <recommendedName>
        <fullName evidence="2">DUF732 domain-containing protein</fullName>
    </recommendedName>
</protein>
<evidence type="ECO:0000313" key="8">
    <source>
        <dbReference type="Proteomes" id="UP000279331"/>
    </source>
</evidence>
<organism evidence="3 6">
    <name type="scientific">Mycobacterium persicum</name>
    <dbReference type="NCBI Taxonomy" id="1487726"/>
    <lineage>
        <taxon>Bacteria</taxon>
        <taxon>Bacillati</taxon>
        <taxon>Actinomycetota</taxon>
        <taxon>Actinomycetes</taxon>
        <taxon>Mycobacteriales</taxon>
        <taxon>Mycobacteriaceae</taxon>
        <taxon>Mycobacterium</taxon>
    </lineage>
</organism>
<evidence type="ECO:0000313" key="6">
    <source>
        <dbReference type="Proteomes" id="UP000192335"/>
    </source>
</evidence>
<accession>A0A1X0LGZ1</accession>
<dbReference type="Proteomes" id="UP000271464">
    <property type="component" value="Unassembled WGS sequence"/>
</dbReference>
<name>A0A1X0LGZ1_9MYCO</name>
<reference evidence="3 6" key="1">
    <citation type="submission" date="2017-02" db="EMBL/GenBank/DDBJ databases">
        <title>Mycobacterium kansasii genomes.</title>
        <authorList>
            <person name="Borowka P."/>
            <person name="Strapagiel D."/>
            <person name="Marciniak B."/>
            <person name="Lach J."/>
            <person name="Bakula Z."/>
            <person name="Van Ingen J."/>
            <person name="Safianowska A."/>
            <person name="Brzostek A."/>
            <person name="Dziadek J."/>
            <person name="Jagielski T."/>
        </authorList>
    </citation>
    <scope>NUCLEOTIDE SEQUENCE [LARGE SCALE GENOMIC DNA]</scope>
    <source>
        <strain evidence="3 6">12MK</strain>
    </source>
</reference>
<dbReference type="RefSeq" id="WP_082275459.1">
    <property type="nucleotide sequence ID" value="NZ_LWCM01000094.1"/>
</dbReference>
<feature type="domain" description="DUF732" evidence="2">
    <location>
        <begin position="42"/>
        <end position="114"/>
    </location>
</feature>
<dbReference type="Proteomes" id="UP000192335">
    <property type="component" value="Unassembled WGS sequence"/>
</dbReference>
<sequence length="127" mass="13461">MHRNNIDYASRRAPTIGLAAGLAAAVAAVGLVFAAPASADVDTDFSDQLRAYGIYGSRDYNAWIAKITCERLEHGIDADADGSAGFVSDNLPRGSTTAQAWQFLAAAVGSYCPDRAAVLRRAAERQR</sequence>
<dbReference type="GeneID" id="66597928"/>
<gene>
    <name evidence="3" type="ORF">B4U45_11340</name>
    <name evidence="4" type="ORF">LAUMK42_04949</name>
    <name evidence="5" type="ORF">LAUMK4_04974</name>
</gene>
<dbReference type="EMBL" id="UPHL01000142">
    <property type="protein sequence ID" value="VAZ86106.1"/>
    <property type="molecule type" value="Genomic_DNA"/>
</dbReference>
<evidence type="ECO:0000256" key="1">
    <source>
        <dbReference type="SAM" id="SignalP"/>
    </source>
</evidence>
<evidence type="ECO:0000313" key="5">
    <source>
        <dbReference type="EMBL" id="VBA30133.1"/>
    </source>
</evidence>
<dbReference type="OrthoDB" id="4640123at2"/>
<dbReference type="AlphaFoldDB" id="A0A1X0LGZ1"/>
<dbReference type="InterPro" id="IPR007969">
    <property type="entry name" value="DUF732"/>
</dbReference>
<evidence type="ECO:0000313" key="7">
    <source>
        <dbReference type="Proteomes" id="UP000271464"/>
    </source>
</evidence>
<dbReference type="Proteomes" id="UP000279331">
    <property type="component" value="Unassembled WGS sequence"/>
</dbReference>
<keyword evidence="1" id="KW-0732">Signal</keyword>